<feature type="binding site" evidence="9">
    <location>
        <position position="251"/>
    </location>
    <ligand>
        <name>[4Fe-4S] cluster</name>
        <dbReference type="ChEBI" id="CHEBI:49883"/>
        <label>2</label>
    </ligand>
</feature>
<dbReference type="InterPro" id="IPR004453">
    <property type="entry name" value="QueG"/>
</dbReference>
<keyword evidence="3 9" id="KW-0819">tRNA processing</keyword>
<feature type="binding site" evidence="9">
    <location>
        <position position="175"/>
    </location>
    <ligand>
        <name>cob(II)alamin</name>
        <dbReference type="ChEBI" id="CHEBI:16304"/>
    </ligand>
</feature>
<evidence type="ECO:0000256" key="5">
    <source>
        <dbReference type="ARBA" id="ARBA00022785"/>
    </source>
</evidence>
<keyword evidence="6 9" id="KW-0560">Oxidoreductase</keyword>
<comment type="cofactor">
    <cofactor evidence="9">
        <name>cob(II)alamin</name>
        <dbReference type="ChEBI" id="CHEBI:16304"/>
    </cofactor>
</comment>
<comment type="cofactor">
    <cofactor evidence="9">
        <name>[4Fe-4S] cluster</name>
        <dbReference type="ChEBI" id="CHEBI:49883"/>
    </cofactor>
    <text evidence="9">Binds 2 [4Fe-4S] clusters per monomer.</text>
</comment>
<protein>
    <recommendedName>
        <fullName evidence="9">Epoxyqueuosine reductase</fullName>
        <ecNumber evidence="9">1.17.99.6</ecNumber>
    </recommendedName>
    <alternativeName>
        <fullName evidence="9">Queuosine biosynthesis protein QueG</fullName>
    </alternativeName>
</protein>
<dbReference type="Pfam" id="PF13484">
    <property type="entry name" value="Fer4_16"/>
    <property type="match status" value="1"/>
</dbReference>
<evidence type="ECO:0000256" key="3">
    <source>
        <dbReference type="ARBA" id="ARBA00022694"/>
    </source>
</evidence>
<dbReference type="InterPro" id="IPR013542">
    <property type="entry name" value="QueG_DUF1730"/>
</dbReference>
<keyword evidence="2 9" id="KW-0963">Cytoplasm</keyword>
<keyword evidence="1 9" id="KW-0004">4Fe-4S</keyword>
<dbReference type="GO" id="GO:0031419">
    <property type="term" value="F:cobalamin binding"/>
    <property type="evidence" value="ECO:0007669"/>
    <property type="project" value="UniProtKB-KW"/>
</dbReference>
<dbReference type="InterPro" id="IPR017900">
    <property type="entry name" value="4Fe4S_Fe_S_CS"/>
</dbReference>
<keyword evidence="9" id="KW-0170">Cobalt</keyword>
<comment type="pathway">
    <text evidence="9">tRNA modification; tRNA-queuosine biosynthesis.</text>
</comment>
<feature type="binding site" evidence="9">
    <location>
        <position position="255"/>
    </location>
    <ligand>
        <name>[4Fe-4S] cluster</name>
        <dbReference type="ChEBI" id="CHEBI:49883"/>
        <label>1</label>
    </ligand>
</feature>
<keyword evidence="4 9" id="KW-0479">Metal-binding</keyword>
<evidence type="ECO:0000256" key="6">
    <source>
        <dbReference type="ARBA" id="ARBA00023002"/>
    </source>
</evidence>
<keyword evidence="9" id="KW-0846">Cobalamin</keyword>
<dbReference type="InterPro" id="IPR017896">
    <property type="entry name" value="4Fe4S_Fe-S-bd"/>
</dbReference>
<dbReference type="GO" id="GO:0051539">
    <property type="term" value="F:4 iron, 4 sulfur cluster binding"/>
    <property type="evidence" value="ECO:0007669"/>
    <property type="project" value="UniProtKB-KW"/>
</dbReference>
<feature type="binding site" evidence="9">
    <location>
        <position position="140"/>
    </location>
    <ligand>
        <name>cob(II)alamin</name>
        <dbReference type="ChEBI" id="CHEBI:16304"/>
    </ligand>
</feature>
<dbReference type="PROSITE" id="PS51379">
    <property type="entry name" value="4FE4S_FER_2"/>
    <property type="match status" value="1"/>
</dbReference>
<dbReference type="NCBIfam" id="TIGR00276">
    <property type="entry name" value="tRNA epoxyqueuosine(34) reductase QueG"/>
    <property type="match status" value="1"/>
</dbReference>
<evidence type="ECO:0000259" key="10">
    <source>
        <dbReference type="PROSITE" id="PS51379"/>
    </source>
</evidence>
<comment type="caution">
    <text evidence="9">Lacks conserved residue(s) required for the propagation of feature annotation.</text>
</comment>
<dbReference type="HAMAP" id="MF_00916">
    <property type="entry name" value="QueG"/>
    <property type="match status" value="1"/>
</dbReference>
<keyword evidence="8 9" id="KW-0411">Iron-sulfur</keyword>
<keyword evidence="7 9" id="KW-0408">Iron</keyword>
<feature type="binding site" evidence="9">
    <location>
        <position position="223"/>
    </location>
    <ligand>
        <name>cob(II)alamin</name>
        <dbReference type="ChEBI" id="CHEBI:16304"/>
    </ligand>
</feature>
<feature type="domain" description="4Fe-4S ferredoxin-type" evidence="10">
    <location>
        <begin position="186"/>
        <end position="215"/>
    </location>
</feature>
<feature type="binding site" evidence="9">
    <location>
        <position position="64"/>
    </location>
    <ligand>
        <name>cob(II)alamin</name>
        <dbReference type="ChEBI" id="CHEBI:16304"/>
    </ligand>
</feature>
<dbReference type="RefSeq" id="WP_304994969.1">
    <property type="nucleotide sequence ID" value="NZ_CP101717.1"/>
</dbReference>
<evidence type="ECO:0000256" key="9">
    <source>
        <dbReference type="HAMAP-Rule" id="MF_00916"/>
    </source>
</evidence>
<dbReference type="GO" id="GO:0052693">
    <property type="term" value="F:epoxyqueuosine reductase activity"/>
    <property type="evidence" value="ECO:0007669"/>
    <property type="project" value="UniProtKB-UniRule"/>
</dbReference>
<accession>A0AB38YE89</accession>
<feature type="binding site" evidence="9">
    <location>
        <position position="248"/>
    </location>
    <ligand>
        <name>[4Fe-4S] cluster</name>
        <dbReference type="ChEBI" id="CHEBI:49883"/>
        <label>2</label>
    </ligand>
</feature>
<comment type="catalytic activity">
    <reaction evidence="9">
        <text>epoxyqueuosine(34) in tRNA + AH2 = queuosine(34) in tRNA + A + H2O</text>
        <dbReference type="Rhea" id="RHEA:32159"/>
        <dbReference type="Rhea" id="RHEA-COMP:18571"/>
        <dbReference type="Rhea" id="RHEA-COMP:18582"/>
        <dbReference type="ChEBI" id="CHEBI:13193"/>
        <dbReference type="ChEBI" id="CHEBI:15377"/>
        <dbReference type="ChEBI" id="CHEBI:17499"/>
        <dbReference type="ChEBI" id="CHEBI:194431"/>
        <dbReference type="ChEBI" id="CHEBI:194443"/>
        <dbReference type="EC" id="1.17.99.6"/>
    </reaction>
</comment>
<dbReference type="AlphaFoldDB" id="A0AB38YE89"/>
<feature type="binding site" evidence="9">
    <location>
        <position position="221"/>
    </location>
    <ligand>
        <name>[4Fe-4S] cluster</name>
        <dbReference type="ChEBI" id="CHEBI:49883"/>
        <label>2</label>
    </ligand>
</feature>
<comment type="function">
    <text evidence="9">Catalyzes the conversion of epoxyqueuosine (oQ) to queuosine (Q), which is a hypermodified base found in the wobble positions of tRNA(Asp), tRNA(Asn), tRNA(His) and tRNA(Tyr).</text>
</comment>
<dbReference type="EC" id="1.17.99.6" evidence="9"/>
<evidence type="ECO:0000256" key="8">
    <source>
        <dbReference type="ARBA" id="ARBA00023014"/>
    </source>
</evidence>
<name>A0AB38YE89_9GAMM</name>
<reference evidence="11" key="1">
    <citation type="submission" date="2022-07" db="EMBL/GenBank/DDBJ databases">
        <title>Complete genome sequence of Salinispirillum sp. LH10-3-1 capable of multiple carbohydrate inversion isolated from a soda lake.</title>
        <authorList>
            <person name="Liu J."/>
            <person name="Zhai Y."/>
            <person name="Zhang H."/>
            <person name="Yang H."/>
            <person name="Qu J."/>
            <person name="Li J."/>
        </authorList>
    </citation>
    <scope>NUCLEOTIDE SEQUENCE</scope>
    <source>
        <strain evidence="11">LH 10-3-1</strain>
    </source>
</reference>
<dbReference type="GO" id="GO:0008616">
    <property type="term" value="P:tRNA queuosine(34) biosynthetic process"/>
    <property type="evidence" value="ECO:0007669"/>
    <property type="project" value="UniProtKB-UniRule"/>
</dbReference>
<evidence type="ECO:0000256" key="4">
    <source>
        <dbReference type="ARBA" id="ARBA00022723"/>
    </source>
</evidence>
<feature type="binding site" evidence="9">
    <location>
        <begin position="248"/>
        <end position="249"/>
    </location>
    <ligand>
        <name>cob(II)alamin</name>
        <dbReference type="ChEBI" id="CHEBI:16304"/>
    </ligand>
</feature>
<evidence type="ECO:0000256" key="1">
    <source>
        <dbReference type="ARBA" id="ARBA00022485"/>
    </source>
</evidence>
<evidence type="ECO:0000313" key="11">
    <source>
        <dbReference type="EMBL" id="WLD57684.1"/>
    </source>
</evidence>
<evidence type="ECO:0000256" key="2">
    <source>
        <dbReference type="ARBA" id="ARBA00022490"/>
    </source>
</evidence>
<organism evidence="11">
    <name type="scientific">Salinispirillum sp. LH 10-3-1</name>
    <dbReference type="NCBI Taxonomy" id="2952525"/>
    <lineage>
        <taxon>Bacteria</taxon>
        <taxon>Pseudomonadati</taxon>
        <taxon>Pseudomonadota</taxon>
        <taxon>Gammaproteobacteria</taxon>
        <taxon>Oceanospirillales</taxon>
        <taxon>Saccharospirillaceae</taxon>
        <taxon>Salinispirillum</taxon>
    </lineage>
</organism>
<sequence length="355" mass="40148">MQRLNTLDLSHFRTRLDEQAEALGFADLGITGIDLSAEKPRYQAWLDKGYHGTMAYLADHGDKRFHADQLVPGTRAVISVRMDYKPPARTRELLDHPTQAYIARYALGRDYHKLMRKRLVQLAKWMEQEVGALGYRAFVDSAPVLERAIARNAGLGWQGKHTLIINSQAGSWFFLGELFTDLPLPPDAPQATEHCGSCTRCLDVCPTQAFTKAWELDASKCISYLTIEHKGPIPKELRAPMGNRIFGCDDCQIYCPWTKFSPTTEEADFQPRHTLDEADLLALFGWDEATFLERTEGMAIRRTGYENWQRNIAVALGNGAASAEAMEALRKRHPTSTPMVQEHIEWALARLKDQN</sequence>
<dbReference type="GO" id="GO:0005737">
    <property type="term" value="C:cytoplasm"/>
    <property type="evidence" value="ECO:0007669"/>
    <property type="project" value="UniProtKB-SubCell"/>
</dbReference>
<feature type="active site" description="Proton donor" evidence="9">
    <location>
        <position position="140"/>
    </location>
</feature>
<evidence type="ECO:0000256" key="7">
    <source>
        <dbReference type="ARBA" id="ARBA00023004"/>
    </source>
</evidence>
<gene>
    <name evidence="9 11" type="primary">queG</name>
    <name evidence="11" type="ORF">NFC81_13325</name>
</gene>
<dbReference type="Gene3D" id="3.30.70.20">
    <property type="match status" value="1"/>
</dbReference>
<feature type="binding site" evidence="9">
    <location>
        <position position="205"/>
    </location>
    <ligand>
        <name>[4Fe-4S] cluster</name>
        <dbReference type="ChEBI" id="CHEBI:49883"/>
        <label>2</label>
    </ligand>
</feature>
<comment type="subunit">
    <text evidence="9">Monomer.</text>
</comment>
<dbReference type="PANTHER" id="PTHR30002">
    <property type="entry name" value="EPOXYQUEUOSINE REDUCTASE"/>
    <property type="match status" value="1"/>
</dbReference>
<feature type="binding site" evidence="9">
    <location>
        <position position="201"/>
    </location>
    <ligand>
        <name>[4Fe-4S] cluster</name>
        <dbReference type="ChEBI" id="CHEBI:49883"/>
        <label>1</label>
    </ligand>
</feature>
<dbReference type="Pfam" id="PF08331">
    <property type="entry name" value="QueG_DUF1730"/>
    <property type="match status" value="1"/>
</dbReference>
<feature type="binding site" evidence="9">
    <location>
        <position position="195"/>
    </location>
    <ligand>
        <name>[4Fe-4S] cluster</name>
        <dbReference type="ChEBI" id="CHEBI:49883"/>
        <label>1</label>
    </ligand>
</feature>
<dbReference type="PANTHER" id="PTHR30002:SF4">
    <property type="entry name" value="EPOXYQUEUOSINE REDUCTASE"/>
    <property type="match status" value="1"/>
</dbReference>
<dbReference type="SUPFAM" id="SSF54862">
    <property type="entry name" value="4Fe-4S ferredoxins"/>
    <property type="match status" value="1"/>
</dbReference>
<comment type="subcellular location">
    <subcellularLocation>
        <location evidence="9">Cytoplasm</location>
    </subcellularLocation>
</comment>
<feature type="binding site" evidence="9">
    <location>
        <position position="230"/>
    </location>
    <ligand>
        <name>tRNA</name>
        <dbReference type="ChEBI" id="CHEBI:17843"/>
    </ligand>
</feature>
<dbReference type="PROSITE" id="PS00198">
    <property type="entry name" value="4FE4S_FER_1"/>
    <property type="match status" value="1"/>
</dbReference>
<proteinExistence type="inferred from homology"/>
<feature type="binding site" evidence="9">
    <location>
        <position position="164"/>
    </location>
    <ligand>
        <name>cob(II)alamin</name>
        <dbReference type="ChEBI" id="CHEBI:16304"/>
    </ligand>
</feature>
<dbReference type="EMBL" id="CP101717">
    <property type="protein sequence ID" value="WLD57684.1"/>
    <property type="molecule type" value="Genomic_DNA"/>
</dbReference>
<dbReference type="GO" id="GO:0046872">
    <property type="term" value="F:metal ion binding"/>
    <property type="evidence" value="ECO:0007669"/>
    <property type="project" value="UniProtKB-KW"/>
</dbReference>
<keyword evidence="5 9" id="KW-0671">Queuosine biosynthesis</keyword>
<feature type="binding site" evidence="9">
    <location>
        <position position="198"/>
    </location>
    <ligand>
        <name>[4Fe-4S] cluster</name>
        <dbReference type="ChEBI" id="CHEBI:49883"/>
        <label>1</label>
    </ligand>
</feature>
<comment type="similarity">
    <text evidence="9">Belongs to the QueG family.</text>
</comment>